<dbReference type="GO" id="GO:0046872">
    <property type="term" value="F:metal ion binding"/>
    <property type="evidence" value="ECO:0007669"/>
    <property type="project" value="InterPro"/>
</dbReference>
<name>A0AAW7ZFK2_9FIRM</name>
<evidence type="ECO:0000259" key="2">
    <source>
        <dbReference type="Pfam" id="PF00465"/>
    </source>
</evidence>
<reference evidence="4" key="2">
    <citation type="submission" date="2023-03" db="EMBL/GenBank/DDBJ databases">
        <authorList>
            <person name="Zhang Z."/>
        </authorList>
    </citation>
    <scope>NUCLEOTIDE SEQUENCE</scope>
    <source>
        <strain evidence="4">DSA</strain>
    </source>
</reference>
<reference evidence="4" key="1">
    <citation type="journal article" date="2023" name="J. Hazard. Mater.">
        <title>Anaerobic biodegradation of pyrene and benzo[a]pyrene by a new sulfate-reducing Desulforamulus aquiferis strain DSA.</title>
        <authorList>
            <person name="Zhang Z."/>
            <person name="Sun J."/>
            <person name="Gong X."/>
            <person name="Wang C."/>
            <person name="Wang H."/>
        </authorList>
    </citation>
    <scope>NUCLEOTIDE SEQUENCE</scope>
    <source>
        <strain evidence="4">DSA</strain>
    </source>
</reference>
<dbReference type="CDD" id="cd08179">
    <property type="entry name" value="NADPH_BDH"/>
    <property type="match status" value="1"/>
</dbReference>
<comment type="caution">
    <text evidence="4">The sequence shown here is derived from an EMBL/GenBank/DDBJ whole genome shotgun (WGS) entry which is preliminary data.</text>
</comment>
<feature type="domain" description="Fe-containing alcohol dehydrogenase-like C-terminal" evidence="3">
    <location>
        <begin position="185"/>
        <end position="382"/>
    </location>
</feature>
<evidence type="ECO:0000313" key="4">
    <source>
        <dbReference type="EMBL" id="MDO7788161.1"/>
    </source>
</evidence>
<dbReference type="RefSeq" id="WP_304543834.1">
    <property type="nucleotide sequence ID" value="NZ_JARPTC010000019.1"/>
</dbReference>
<accession>A0AAW7ZFK2</accession>
<keyword evidence="5" id="KW-1185">Reference proteome</keyword>
<dbReference type="FunFam" id="3.40.50.1970:FF:000003">
    <property type="entry name" value="Alcohol dehydrogenase, iron-containing"/>
    <property type="match status" value="1"/>
</dbReference>
<dbReference type="PANTHER" id="PTHR11496">
    <property type="entry name" value="ALCOHOL DEHYDROGENASE"/>
    <property type="match status" value="1"/>
</dbReference>
<dbReference type="EMBL" id="JARPTC010000019">
    <property type="protein sequence ID" value="MDO7788161.1"/>
    <property type="molecule type" value="Genomic_DNA"/>
</dbReference>
<evidence type="ECO:0000259" key="3">
    <source>
        <dbReference type="Pfam" id="PF25137"/>
    </source>
</evidence>
<feature type="domain" description="Alcohol dehydrogenase iron-type/glycerol dehydrogenase GldA" evidence="2">
    <location>
        <begin position="7"/>
        <end position="174"/>
    </location>
</feature>
<dbReference type="GO" id="GO:0004022">
    <property type="term" value="F:alcohol dehydrogenase (NAD+) activity"/>
    <property type="evidence" value="ECO:0007669"/>
    <property type="project" value="UniProtKB-ARBA"/>
</dbReference>
<dbReference type="InterPro" id="IPR039697">
    <property type="entry name" value="Alcohol_dehydrogenase_Fe"/>
</dbReference>
<proteinExistence type="predicted"/>
<protein>
    <submittedName>
        <fullName evidence="4">Iron-containing alcohol dehydrogenase</fullName>
    </submittedName>
</protein>
<dbReference type="SUPFAM" id="SSF56796">
    <property type="entry name" value="Dehydroquinate synthase-like"/>
    <property type="match status" value="1"/>
</dbReference>
<dbReference type="Gene3D" id="1.20.1090.10">
    <property type="entry name" value="Dehydroquinate synthase-like - alpha domain"/>
    <property type="match status" value="1"/>
</dbReference>
<dbReference type="Gene3D" id="3.40.50.1970">
    <property type="match status" value="1"/>
</dbReference>
<dbReference type="AlphaFoldDB" id="A0AAW7ZFK2"/>
<dbReference type="Pfam" id="PF25137">
    <property type="entry name" value="ADH_Fe_C"/>
    <property type="match status" value="1"/>
</dbReference>
<organism evidence="4 5">
    <name type="scientific">Desulforamulus aquiferis</name>
    <dbReference type="NCBI Taxonomy" id="1397668"/>
    <lineage>
        <taxon>Bacteria</taxon>
        <taxon>Bacillati</taxon>
        <taxon>Bacillota</taxon>
        <taxon>Clostridia</taxon>
        <taxon>Eubacteriales</taxon>
        <taxon>Peptococcaceae</taxon>
        <taxon>Desulforamulus</taxon>
    </lineage>
</organism>
<dbReference type="InterPro" id="IPR034802">
    <property type="entry name" value="NADPH_BDH"/>
</dbReference>
<dbReference type="PANTHER" id="PTHR11496:SF83">
    <property type="entry name" value="HYDROXYACID-OXOACID TRANSHYDROGENASE, MITOCHONDRIAL"/>
    <property type="match status" value="1"/>
</dbReference>
<dbReference type="InterPro" id="IPR018211">
    <property type="entry name" value="ADH_Fe_CS"/>
</dbReference>
<dbReference type="FunFam" id="1.20.1090.10:FF:000001">
    <property type="entry name" value="Aldehyde-alcohol dehydrogenase"/>
    <property type="match status" value="1"/>
</dbReference>
<evidence type="ECO:0000313" key="5">
    <source>
        <dbReference type="Proteomes" id="UP001172911"/>
    </source>
</evidence>
<dbReference type="Proteomes" id="UP001172911">
    <property type="component" value="Unassembled WGS sequence"/>
</dbReference>
<gene>
    <name evidence="4" type="ORF">P6N53_13100</name>
</gene>
<dbReference type="PROSITE" id="PS00060">
    <property type="entry name" value="ADH_IRON_2"/>
    <property type="match status" value="1"/>
</dbReference>
<dbReference type="Pfam" id="PF00465">
    <property type="entry name" value="Fe-ADH"/>
    <property type="match status" value="1"/>
</dbReference>
<keyword evidence="1" id="KW-0560">Oxidoreductase</keyword>
<dbReference type="PROSITE" id="PS00913">
    <property type="entry name" value="ADH_IRON_1"/>
    <property type="match status" value="1"/>
</dbReference>
<dbReference type="InterPro" id="IPR056798">
    <property type="entry name" value="ADH_Fe_C"/>
</dbReference>
<dbReference type="InterPro" id="IPR001670">
    <property type="entry name" value="ADH_Fe/GldA"/>
</dbReference>
<evidence type="ECO:0000256" key="1">
    <source>
        <dbReference type="ARBA" id="ARBA00023002"/>
    </source>
</evidence>
<sequence>MKTFRVPKDIVFGWGALEYLKQVKGKKAFIVTDKVIESLGFVEKVKGYLEEAGLQTMVFSETEPDPSRDTVEKGTQLMKEFKPDWIVGLGGGSAIDAAKGMWVRYEHPDLAWDEVFGVFPPLRQKAKFIAIATTSGTGSEVTCASVITNRNVEPHVKNVIASNEITPDIAIADPELASQMPPKVTAATGMDVLTHAIESYTSIAATEVDKALTLKVIQMVFRSLPKAYADGRNQQAREDMHTASFMAGMAFTNSFLGIVHSLAHQLGSQYGIPHGAANSLMLPYVIKFNAIAVPELYAEIADALNIKYEGTRDAVDKLVEAIFQLQKDIGQPQVIKAAGVDENTFFERLDATAQNALNDICTYCNPRVPNVEDMKQLYKQAFGK</sequence>